<dbReference type="FunFam" id="3.10.50.40:FF:000001">
    <property type="entry name" value="Trigger factor"/>
    <property type="match status" value="1"/>
</dbReference>
<evidence type="ECO:0000313" key="16">
    <source>
        <dbReference type="EMBL" id="SEH61152.1"/>
    </source>
</evidence>
<reference evidence="16 17" key="1">
    <citation type="submission" date="2016-10" db="EMBL/GenBank/DDBJ databases">
        <authorList>
            <person name="de Groot N.N."/>
        </authorList>
    </citation>
    <scope>NUCLEOTIDE SEQUENCE [LARGE SCALE GENOMIC DNA]</scope>
    <source>
        <strain evidence="16 17">YAD2003</strain>
    </source>
</reference>
<dbReference type="PIRSF" id="PIRSF003095">
    <property type="entry name" value="Trigger_factor"/>
    <property type="match status" value="1"/>
</dbReference>
<evidence type="ECO:0000256" key="6">
    <source>
        <dbReference type="ARBA" id="ARBA00023110"/>
    </source>
</evidence>
<evidence type="ECO:0000256" key="10">
    <source>
        <dbReference type="ARBA" id="ARBA00024849"/>
    </source>
</evidence>
<dbReference type="GO" id="GO:0005737">
    <property type="term" value="C:cytoplasm"/>
    <property type="evidence" value="ECO:0007669"/>
    <property type="project" value="UniProtKB-SubCell"/>
</dbReference>
<dbReference type="PROSITE" id="PS50059">
    <property type="entry name" value="FKBP_PPIASE"/>
    <property type="match status" value="1"/>
</dbReference>
<evidence type="ECO:0000256" key="7">
    <source>
        <dbReference type="ARBA" id="ARBA00023186"/>
    </source>
</evidence>
<dbReference type="HAMAP" id="MF_00303">
    <property type="entry name" value="Trigger_factor_Tig"/>
    <property type="match status" value="1"/>
</dbReference>
<evidence type="ECO:0000256" key="14">
    <source>
        <dbReference type="RuleBase" id="RU003914"/>
    </source>
</evidence>
<dbReference type="InterPro" id="IPR027304">
    <property type="entry name" value="Trigger_fact/SurA_dom_sf"/>
</dbReference>
<dbReference type="SUPFAM" id="SSF54534">
    <property type="entry name" value="FKBP-like"/>
    <property type="match status" value="1"/>
</dbReference>
<dbReference type="Proteomes" id="UP000183190">
    <property type="component" value="Unassembled WGS sequence"/>
</dbReference>
<keyword evidence="9 12" id="KW-0131">Cell cycle</keyword>
<dbReference type="InterPro" id="IPR037041">
    <property type="entry name" value="Trigger_fac_C_sf"/>
</dbReference>
<evidence type="ECO:0000256" key="4">
    <source>
        <dbReference type="ARBA" id="ARBA00016902"/>
    </source>
</evidence>
<evidence type="ECO:0000256" key="12">
    <source>
        <dbReference type="HAMAP-Rule" id="MF_00303"/>
    </source>
</evidence>
<dbReference type="PANTHER" id="PTHR30560:SF3">
    <property type="entry name" value="TRIGGER FACTOR-LIKE PROTEIN TIG, CHLOROPLASTIC"/>
    <property type="match status" value="1"/>
</dbReference>
<dbReference type="Gene3D" id="3.10.50.40">
    <property type="match status" value="1"/>
</dbReference>
<dbReference type="EC" id="5.2.1.8" evidence="3 12"/>
<dbReference type="RefSeq" id="WP_074716446.1">
    <property type="nucleotide sequence ID" value="NZ_FNWV01000005.1"/>
</dbReference>
<feature type="domain" description="PPIase FKBP-type" evidence="15">
    <location>
        <begin position="164"/>
        <end position="246"/>
    </location>
</feature>
<dbReference type="Pfam" id="PF00254">
    <property type="entry name" value="FKBP_C"/>
    <property type="match status" value="1"/>
</dbReference>
<evidence type="ECO:0000256" key="2">
    <source>
        <dbReference type="ARBA" id="ARBA00005464"/>
    </source>
</evidence>
<comment type="catalytic activity">
    <reaction evidence="1 12 13">
        <text>[protein]-peptidylproline (omega=180) = [protein]-peptidylproline (omega=0)</text>
        <dbReference type="Rhea" id="RHEA:16237"/>
        <dbReference type="Rhea" id="RHEA-COMP:10747"/>
        <dbReference type="Rhea" id="RHEA-COMP:10748"/>
        <dbReference type="ChEBI" id="CHEBI:83833"/>
        <dbReference type="ChEBI" id="CHEBI:83834"/>
        <dbReference type="EC" id="5.2.1.8"/>
    </reaction>
</comment>
<dbReference type="InterPro" id="IPR008880">
    <property type="entry name" value="Trigger_fac_C"/>
</dbReference>
<keyword evidence="7 12" id="KW-0143">Chaperone</keyword>
<dbReference type="Pfam" id="PF05698">
    <property type="entry name" value="Trigger_C"/>
    <property type="match status" value="1"/>
</dbReference>
<evidence type="ECO:0000313" key="17">
    <source>
        <dbReference type="Proteomes" id="UP000183190"/>
    </source>
</evidence>
<dbReference type="GO" id="GO:0043335">
    <property type="term" value="P:protein unfolding"/>
    <property type="evidence" value="ECO:0007669"/>
    <property type="project" value="TreeGrafter"/>
</dbReference>
<dbReference type="Gene3D" id="3.30.70.1050">
    <property type="entry name" value="Trigger factor ribosome-binding domain"/>
    <property type="match status" value="1"/>
</dbReference>
<dbReference type="SUPFAM" id="SSF109998">
    <property type="entry name" value="Triger factor/SurA peptide-binding domain-like"/>
    <property type="match status" value="1"/>
</dbReference>
<dbReference type="EMBL" id="FNWV01000005">
    <property type="protein sequence ID" value="SEH61152.1"/>
    <property type="molecule type" value="Genomic_DNA"/>
</dbReference>
<evidence type="ECO:0000256" key="9">
    <source>
        <dbReference type="ARBA" id="ARBA00023306"/>
    </source>
</evidence>
<name>A0A1H6JGS7_RUMFL</name>
<dbReference type="PANTHER" id="PTHR30560">
    <property type="entry name" value="TRIGGER FACTOR CHAPERONE AND PEPTIDYL-PROLYL CIS/TRANS ISOMERASE"/>
    <property type="match status" value="1"/>
</dbReference>
<dbReference type="InterPro" id="IPR036611">
    <property type="entry name" value="Trigger_fac_ribosome-bd_sf"/>
</dbReference>
<comment type="function">
    <text evidence="10 12">Involved in protein export. Acts as a chaperone by maintaining the newly synthesized protein in an open conformation. Functions as a peptidyl-prolyl cis-trans isomerase.</text>
</comment>
<evidence type="ECO:0000256" key="1">
    <source>
        <dbReference type="ARBA" id="ARBA00000971"/>
    </source>
</evidence>
<evidence type="ECO:0000256" key="13">
    <source>
        <dbReference type="PROSITE-ProRule" id="PRU00277"/>
    </source>
</evidence>
<dbReference type="InterPro" id="IPR046357">
    <property type="entry name" value="PPIase_dom_sf"/>
</dbReference>
<keyword evidence="12" id="KW-0963">Cytoplasm</keyword>
<dbReference type="GO" id="GO:0044183">
    <property type="term" value="F:protein folding chaperone"/>
    <property type="evidence" value="ECO:0007669"/>
    <property type="project" value="TreeGrafter"/>
</dbReference>
<comment type="subcellular location">
    <subcellularLocation>
        <location evidence="12">Cytoplasm</location>
    </subcellularLocation>
    <text evidence="12">About half TF is bound to the ribosome near the polypeptide exit tunnel while the other half is free in the cytoplasm.</text>
</comment>
<dbReference type="Pfam" id="PF05697">
    <property type="entry name" value="Trigger_N"/>
    <property type="match status" value="1"/>
</dbReference>
<keyword evidence="6 12" id="KW-0697">Rotamase</keyword>
<keyword evidence="5 12" id="KW-0132">Cell division</keyword>
<dbReference type="InterPro" id="IPR005215">
    <property type="entry name" value="Trig_fac"/>
</dbReference>
<sequence>MSLKSSNKTDVNTTELVISIDAEAFEAAVEKEYQRQKKNIQIKGFRKGKVTRKLAEREFGEGAFYEGAINSLLGPELDAAVTETGLELVDRPNVEVTSIDKATGVEIKAICVTKPEIEISDYKGIKAPKEVKEITDEDIDKQIDIIRKKNARIVSVDDRAAQLDDEVTIDFEGFFGDEAFEGGKGEDHPLRLGSGQFIPGFEDQIVGHNIGDEFDVNVTFPEDYQMTDYAGKEATFKCKLKAISYEELPEINDDLVKDATEFETVAEYKDDIKTKLEDAAAKQADSNFENAIMNALIEKVDAPIPNCMYEQRIDALMRNFEQQLRSQGMDLKLYFQYTGMDMDSFRETYRDRAVNEVKLRLALEKIAELENIEVTEEEINNGLGEIAAANNVDVETIKRFIPVDEYTTDLKVQKAVEFVKENAVVDNTSAEEKAE</sequence>
<dbReference type="AlphaFoldDB" id="A0A1H6JGS7"/>
<comment type="domain">
    <text evidence="12">Consists of 3 domains; the N-terminus binds the ribosome, the middle domain has PPIase activity, while the C-terminus has intrinsic chaperone activity on its own.</text>
</comment>
<evidence type="ECO:0000256" key="3">
    <source>
        <dbReference type="ARBA" id="ARBA00013194"/>
    </source>
</evidence>
<dbReference type="InterPro" id="IPR008881">
    <property type="entry name" value="Trigger_fac_ribosome-bd_bac"/>
</dbReference>
<dbReference type="SUPFAM" id="SSF102735">
    <property type="entry name" value="Trigger factor ribosome-binding domain"/>
    <property type="match status" value="1"/>
</dbReference>
<evidence type="ECO:0000259" key="15">
    <source>
        <dbReference type="PROSITE" id="PS50059"/>
    </source>
</evidence>
<proteinExistence type="inferred from homology"/>
<accession>A0A1H6JGS7</accession>
<dbReference type="InterPro" id="IPR001179">
    <property type="entry name" value="PPIase_FKBP_dom"/>
</dbReference>
<dbReference type="OrthoDB" id="9767721at2"/>
<dbReference type="GO" id="GO:0051301">
    <property type="term" value="P:cell division"/>
    <property type="evidence" value="ECO:0007669"/>
    <property type="project" value="UniProtKB-KW"/>
</dbReference>
<gene>
    <name evidence="12" type="primary">tig</name>
    <name evidence="16" type="ORF">SAMN02910265_01720</name>
</gene>
<comment type="similarity">
    <text evidence="2 12 14">Belongs to the FKBP-type PPIase family. Tig subfamily.</text>
</comment>
<evidence type="ECO:0000256" key="8">
    <source>
        <dbReference type="ARBA" id="ARBA00023235"/>
    </source>
</evidence>
<dbReference type="Gene3D" id="1.10.3120.10">
    <property type="entry name" value="Trigger factor, C-terminal domain"/>
    <property type="match status" value="1"/>
</dbReference>
<evidence type="ECO:0000256" key="5">
    <source>
        <dbReference type="ARBA" id="ARBA00022618"/>
    </source>
</evidence>
<evidence type="ECO:0000256" key="11">
    <source>
        <dbReference type="ARBA" id="ARBA00029986"/>
    </source>
</evidence>
<keyword evidence="8 12" id="KW-0413">Isomerase</keyword>
<dbReference type="NCBIfam" id="TIGR00115">
    <property type="entry name" value="tig"/>
    <property type="match status" value="1"/>
</dbReference>
<protein>
    <recommendedName>
        <fullName evidence="4 12">Trigger factor</fullName>
        <shortName evidence="12">TF</shortName>
        <ecNumber evidence="3 12">5.2.1.8</ecNumber>
    </recommendedName>
    <alternativeName>
        <fullName evidence="11 12">PPIase</fullName>
    </alternativeName>
</protein>
<dbReference type="GO" id="GO:0003755">
    <property type="term" value="F:peptidyl-prolyl cis-trans isomerase activity"/>
    <property type="evidence" value="ECO:0007669"/>
    <property type="project" value="UniProtKB-UniRule"/>
</dbReference>
<organism evidence="16 17">
    <name type="scientific">Ruminococcus flavefaciens</name>
    <dbReference type="NCBI Taxonomy" id="1265"/>
    <lineage>
        <taxon>Bacteria</taxon>
        <taxon>Bacillati</taxon>
        <taxon>Bacillota</taxon>
        <taxon>Clostridia</taxon>
        <taxon>Eubacteriales</taxon>
        <taxon>Oscillospiraceae</taxon>
        <taxon>Ruminococcus</taxon>
    </lineage>
</organism>
<dbReference type="GO" id="GO:0015031">
    <property type="term" value="P:protein transport"/>
    <property type="evidence" value="ECO:0007669"/>
    <property type="project" value="UniProtKB-UniRule"/>
</dbReference>
<dbReference type="GO" id="GO:0043022">
    <property type="term" value="F:ribosome binding"/>
    <property type="evidence" value="ECO:0007669"/>
    <property type="project" value="TreeGrafter"/>
</dbReference>
<dbReference type="GO" id="GO:0051083">
    <property type="term" value="P:'de novo' cotranslational protein folding"/>
    <property type="evidence" value="ECO:0007669"/>
    <property type="project" value="TreeGrafter"/>
</dbReference>